<proteinExistence type="predicted"/>
<evidence type="ECO:0000313" key="3">
    <source>
        <dbReference type="Proteomes" id="UP001206128"/>
    </source>
</evidence>
<dbReference type="AlphaFoldDB" id="A0AAE3GCH5"/>
<evidence type="ECO:0000313" key="2">
    <source>
        <dbReference type="EMBL" id="MCP2165258.1"/>
    </source>
</evidence>
<dbReference type="RefSeq" id="WP_253769845.1">
    <property type="nucleotide sequence ID" value="NZ_JAMTCK010000004.1"/>
</dbReference>
<name>A0AAE3GCH5_9PSEU</name>
<organism evidence="2 3">
    <name type="scientific">Goodfellowiella coeruleoviolacea</name>
    <dbReference type="NCBI Taxonomy" id="334858"/>
    <lineage>
        <taxon>Bacteria</taxon>
        <taxon>Bacillati</taxon>
        <taxon>Actinomycetota</taxon>
        <taxon>Actinomycetes</taxon>
        <taxon>Pseudonocardiales</taxon>
        <taxon>Pseudonocardiaceae</taxon>
        <taxon>Goodfellowiella</taxon>
    </lineage>
</organism>
<evidence type="ECO:0000256" key="1">
    <source>
        <dbReference type="SAM" id="MobiDB-lite"/>
    </source>
</evidence>
<gene>
    <name evidence="2" type="ORF">LX83_002107</name>
</gene>
<feature type="region of interest" description="Disordered" evidence="1">
    <location>
        <begin position="17"/>
        <end position="78"/>
    </location>
</feature>
<feature type="compositionally biased region" description="Basic residues" evidence="1">
    <location>
        <begin position="50"/>
        <end position="64"/>
    </location>
</feature>
<reference evidence="2" key="1">
    <citation type="submission" date="2022-06" db="EMBL/GenBank/DDBJ databases">
        <title>Genomic Encyclopedia of Archaeal and Bacterial Type Strains, Phase II (KMG-II): from individual species to whole genera.</title>
        <authorList>
            <person name="Goeker M."/>
        </authorList>
    </citation>
    <scope>NUCLEOTIDE SEQUENCE</scope>
    <source>
        <strain evidence="2">DSM 43935</strain>
    </source>
</reference>
<protein>
    <submittedName>
        <fullName evidence="2">Uncharacterized protein</fullName>
    </submittedName>
</protein>
<feature type="compositionally biased region" description="Polar residues" evidence="1">
    <location>
        <begin position="29"/>
        <end position="45"/>
    </location>
</feature>
<dbReference type="Proteomes" id="UP001206128">
    <property type="component" value="Unassembled WGS sequence"/>
</dbReference>
<sequence>MSWTDHYRRRKALDTVLARAEADPAAPLTGTSTSPARDLVAQTSADQHSPNHHSPNHRSAHHRSAHQDSADQDSAGPAEVFGSTEELVLALHHKWMQQLTGRVGVALAEAERSPDGDRGDAVGRAWLATAEAQPVLRAVLDAHLDTTRPALRAAAEREQRMVALASGMAELTEPAAQTAAIGAAFITLLRSAPTHTVARRRSTRSVRPEPVSAVER</sequence>
<dbReference type="Gene3D" id="1.10.357.10">
    <property type="entry name" value="Tetracycline Repressor, domain 2"/>
    <property type="match status" value="1"/>
</dbReference>
<feature type="region of interest" description="Disordered" evidence="1">
    <location>
        <begin position="194"/>
        <end position="216"/>
    </location>
</feature>
<comment type="caution">
    <text evidence="2">The sequence shown here is derived from an EMBL/GenBank/DDBJ whole genome shotgun (WGS) entry which is preliminary data.</text>
</comment>
<accession>A0AAE3GCH5</accession>
<keyword evidence="3" id="KW-1185">Reference proteome</keyword>
<dbReference type="EMBL" id="JAMTCK010000004">
    <property type="protein sequence ID" value="MCP2165258.1"/>
    <property type="molecule type" value="Genomic_DNA"/>
</dbReference>